<evidence type="ECO:0000256" key="1">
    <source>
        <dbReference type="ARBA" id="ARBA00009995"/>
    </source>
</evidence>
<dbReference type="InterPro" id="IPR035595">
    <property type="entry name" value="UDP_glycos_trans_CS"/>
</dbReference>
<dbReference type="AlphaFoldDB" id="A0A2Z6NZB7"/>
<dbReference type="FunFam" id="3.40.50.2000:FF:000027">
    <property type="entry name" value="Glycosyltransferase"/>
    <property type="match status" value="1"/>
</dbReference>
<dbReference type="PANTHER" id="PTHR11926">
    <property type="entry name" value="GLUCOSYL/GLUCURONOSYL TRANSFERASES"/>
    <property type="match status" value="1"/>
</dbReference>
<dbReference type="PROSITE" id="PS00375">
    <property type="entry name" value="UDPGT"/>
    <property type="match status" value="1"/>
</dbReference>
<keyword evidence="3" id="KW-0328">Glycosyltransferase</keyword>
<gene>
    <name evidence="4" type="ORF">TSUD_81780</name>
</gene>
<dbReference type="GO" id="GO:0080043">
    <property type="term" value="F:quercetin 3-O-glucosyltransferase activity"/>
    <property type="evidence" value="ECO:0007669"/>
    <property type="project" value="TreeGrafter"/>
</dbReference>
<dbReference type="OrthoDB" id="5835829at2759"/>
<evidence type="ECO:0000256" key="3">
    <source>
        <dbReference type="RuleBase" id="RU003718"/>
    </source>
</evidence>
<dbReference type="CDD" id="cd03784">
    <property type="entry name" value="GT1_Gtf-like"/>
    <property type="match status" value="1"/>
</dbReference>
<proteinExistence type="inferred from homology"/>
<organism evidence="4 5">
    <name type="scientific">Trifolium subterraneum</name>
    <name type="common">Subterranean clover</name>
    <dbReference type="NCBI Taxonomy" id="3900"/>
    <lineage>
        <taxon>Eukaryota</taxon>
        <taxon>Viridiplantae</taxon>
        <taxon>Streptophyta</taxon>
        <taxon>Embryophyta</taxon>
        <taxon>Tracheophyta</taxon>
        <taxon>Spermatophyta</taxon>
        <taxon>Magnoliopsida</taxon>
        <taxon>eudicotyledons</taxon>
        <taxon>Gunneridae</taxon>
        <taxon>Pentapetalae</taxon>
        <taxon>rosids</taxon>
        <taxon>fabids</taxon>
        <taxon>Fabales</taxon>
        <taxon>Fabaceae</taxon>
        <taxon>Papilionoideae</taxon>
        <taxon>50 kb inversion clade</taxon>
        <taxon>NPAAA clade</taxon>
        <taxon>Hologalegina</taxon>
        <taxon>IRL clade</taxon>
        <taxon>Trifolieae</taxon>
        <taxon>Trifolium</taxon>
    </lineage>
</organism>
<evidence type="ECO:0000313" key="4">
    <source>
        <dbReference type="EMBL" id="GAU42270.1"/>
    </source>
</evidence>
<reference evidence="5" key="1">
    <citation type="journal article" date="2017" name="Front. Plant Sci.">
        <title>Climate Clever Clovers: New Paradigm to Reduce the Environmental Footprint of Ruminants by Breeding Low Methanogenic Forages Utilizing Haplotype Variation.</title>
        <authorList>
            <person name="Kaur P."/>
            <person name="Appels R."/>
            <person name="Bayer P.E."/>
            <person name="Keeble-Gagnere G."/>
            <person name="Wang J."/>
            <person name="Hirakawa H."/>
            <person name="Shirasawa K."/>
            <person name="Vercoe P."/>
            <person name="Stefanova K."/>
            <person name="Durmic Z."/>
            <person name="Nichols P."/>
            <person name="Revell C."/>
            <person name="Isobe S.N."/>
            <person name="Edwards D."/>
            <person name="Erskine W."/>
        </authorList>
    </citation>
    <scope>NUCLEOTIDE SEQUENCE [LARGE SCALE GENOMIC DNA]</scope>
    <source>
        <strain evidence="5">cv. Daliak</strain>
    </source>
</reference>
<dbReference type="Pfam" id="PF00201">
    <property type="entry name" value="UDPGT"/>
    <property type="match status" value="1"/>
</dbReference>
<dbReference type="PANTHER" id="PTHR11926:SF1365">
    <property type="entry name" value="GLYCOSYLTRANSFERASE"/>
    <property type="match status" value="1"/>
</dbReference>
<sequence length="291" mass="33980">MRLKDLPSFMRVTDINDIMFDFFRYEPPNCLRSPAIIINTFEDFEDEALNTLRAKNPNIFSIGPLHMLGRHFPEKENGFKANGSSFWKNDQECIKWLDKWEPCSVLYVNYGSITFMTDHHLKEFAWGIANSKLPFLWIMRPDVVMGETISLPQEFLDETNERGYITNWCCQEQVLSHTSVGGFLTHCGWNSTLEAISVGVPTICWPFFAEQQTNCRYLCNTWRIGMEINHDVKREEIKELVIEMMKGEKGKEMRQKSLEWKKKATIATDLEGSSYNNFLELIKRILHQNAI</sequence>
<dbReference type="EMBL" id="DF973908">
    <property type="protein sequence ID" value="GAU42270.1"/>
    <property type="molecule type" value="Genomic_DNA"/>
</dbReference>
<dbReference type="Gene3D" id="3.40.50.2000">
    <property type="entry name" value="Glycogen Phosphorylase B"/>
    <property type="match status" value="2"/>
</dbReference>
<accession>A0A2Z6NZB7</accession>
<protein>
    <submittedName>
        <fullName evidence="4">Uncharacterized protein</fullName>
    </submittedName>
</protein>
<evidence type="ECO:0000256" key="2">
    <source>
        <dbReference type="ARBA" id="ARBA00022679"/>
    </source>
</evidence>
<comment type="similarity">
    <text evidence="1 3">Belongs to the UDP-glycosyltransferase family.</text>
</comment>
<dbReference type="SUPFAM" id="SSF53756">
    <property type="entry name" value="UDP-Glycosyltransferase/glycogen phosphorylase"/>
    <property type="match status" value="1"/>
</dbReference>
<evidence type="ECO:0000313" key="5">
    <source>
        <dbReference type="Proteomes" id="UP000242715"/>
    </source>
</evidence>
<dbReference type="GO" id="GO:0080044">
    <property type="term" value="F:quercetin 7-O-glucosyltransferase activity"/>
    <property type="evidence" value="ECO:0007669"/>
    <property type="project" value="TreeGrafter"/>
</dbReference>
<dbReference type="Proteomes" id="UP000242715">
    <property type="component" value="Unassembled WGS sequence"/>
</dbReference>
<keyword evidence="2 3" id="KW-0808">Transferase</keyword>
<dbReference type="InterPro" id="IPR002213">
    <property type="entry name" value="UDP_glucos_trans"/>
</dbReference>
<name>A0A2Z6NZB7_TRISU</name>
<keyword evidence="5" id="KW-1185">Reference proteome</keyword>